<dbReference type="SMART" id="SM00406">
    <property type="entry name" value="IGv"/>
    <property type="match status" value="1"/>
</dbReference>
<evidence type="ECO:0000256" key="1">
    <source>
        <dbReference type="ARBA" id="ARBA00022729"/>
    </source>
</evidence>
<dbReference type="SUPFAM" id="SSF48726">
    <property type="entry name" value="Immunoglobulin"/>
    <property type="match status" value="2"/>
</dbReference>
<evidence type="ECO:0000313" key="5">
    <source>
        <dbReference type="Proteomes" id="UP000694620"/>
    </source>
</evidence>
<dbReference type="GO" id="GO:0007166">
    <property type="term" value="P:cell surface receptor signaling pathway"/>
    <property type="evidence" value="ECO:0007669"/>
    <property type="project" value="TreeGrafter"/>
</dbReference>
<evidence type="ECO:0000313" key="4">
    <source>
        <dbReference type="Ensembl" id="ENSECRP00000006519.1"/>
    </source>
</evidence>
<dbReference type="GO" id="GO:0002376">
    <property type="term" value="P:immune system process"/>
    <property type="evidence" value="ECO:0007669"/>
    <property type="project" value="UniProtKB-KW"/>
</dbReference>
<dbReference type="InterPro" id="IPR007110">
    <property type="entry name" value="Ig-like_dom"/>
</dbReference>
<evidence type="ECO:0000259" key="3">
    <source>
        <dbReference type="PROSITE" id="PS50835"/>
    </source>
</evidence>
<name>A0A8C4RRH8_ERPCA</name>
<reference evidence="4" key="1">
    <citation type="submission" date="2021-06" db="EMBL/GenBank/DDBJ databases">
        <authorList>
            <consortium name="Wellcome Sanger Institute Data Sharing"/>
        </authorList>
    </citation>
    <scope>NUCLEOTIDE SEQUENCE [LARGE SCALE GENOMIC DNA]</scope>
</reference>
<dbReference type="PANTHER" id="PTHR23268">
    <property type="entry name" value="T-CELL RECEPTOR BETA CHAIN"/>
    <property type="match status" value="1"/>
</dbReference>
<dbReference type="SMART" id="SM00407">
    <property type="entry name" value="IGc1"/>
    <property type="match status" value="1"/>
</dbReference>
<dbReference type="InterPro" id="IPR013106">
    <property type="entry name" value="Ig_V-set"/>
</dbReference>
<feature type="domain" description="Ig-like" evidence="3">
    <location>
        <begin position="13"/>
        <end position="105"/>
    </location>
</feature>
<accession>A0A8C4RRH8</accession>
<keyword evidence="2" id="KW-0391">Immunity</keyword>
<dbReference type="PROSITE" id="PS50835">
    <property type="entry name" value="IG_LIKE"/>
    <property type="match status" value="2"/>
</dbReference>
<dbReference type="InterPro" id="IPR036179">
    <property type="entry name" value="Ig-like_dom_sf"/>
</dbReference>
<proteinExistence type="predicted"/>
<dbReference type="InterPro" id="IPR013783">
    <property type="entry name" value="Ig-like_fold"/>
</dbReference>
<dbReference type="GeneTree" id="ENSGT00940000164625"/>
<dbReference type="Gene3D" id="2.60.40.10">
    <property type="entry name" value="Immunoglobulins"/>
    <property type="match status" value="2"/>
</dbReference>
<dbReference type="Proteomes" id="UP000694620">
    <property type="component" value="Chromosome 3"/>
</dbReference>
<dbReference type="AlphaFoldDB" id="A0A8C4RRH8"/>
<dbReference type="InterPro" id="IPR050413">
    <property type="entry name" value="TCR_beta_variable"/>
</dbReference>
<dbReference type="PANTHER" id="PTHR23268:SF28">
    <property type="entry name" value="T CELL RECEPTOR BETA VARIABLE 19"/>
    <property type="match status" value="1"/>
</dbReference>
<dbReference type="InterPro" id="IPR003599">
    <property type="entry name" value="Ig_sub"/>
</dbReference>
<reference evidence="4" key="3">
    <citation type="submission" date="2025-09" db="UniProtKB">
        <authorList>
            <consortium name="Ensembl"/>
        </authorList>
    </citation>
    <scope>IDENTIFICATION</scope>
</reference>
<organism evidence="4 5">
    <name type="scientific">Erpetoichthys calabaricus</name>
    <name type="common">Rope fish</name>
    <name type="synonym">Calamoichthys calabaricus</name>
    <dbReference type="NCBI Taxonomy" id="27687"/>
    <lineage>
        <taxon>Eukaryota</taxon>
        <taxon>Metazoa</taxon>
        <taxon>Chordata</taxon>
        <taxon>Craniata</taxon>
        <taxon>Vertebrata</taxon>
        <taxon>Euteleostomi</taxon>
        <taxon>Actinopterygii</taxon>
        <taxon>Polypteriformes</taxon>
        <taxon>Polypteridae</taxon>
        <taxon>Erpetoichthys</taxon>
    </lineage>
</organism>
<dbReference type="GO" id="GO:0005886">
    <property type="term" value="C:plasma membrane"/>
    <property type="evidence" value="ECO:0007669"/>
    <property type="project" value="TreeGrafter"/>
</dbReference>
<keyword evidence="1" id="KW-0732">Signal</keyword>
<evidence type="ECO:0000256" key="2">
    <source>
        <dbReference type="ARBA" id="ARBA00022859"/>
    </source>
</evidence>
<dbReference type="Ensembl" id="ENSECRT00000006626.1">
    <property type="protein sequence ID" value="ENSECRP00000006519.1"/>
    <property type="gene ID" value="ENSECRG00000004342.1"/>
</dbReference>
<keyword evidence="5" id="KW-1185">Reference proteome</keyword>
<reference evidence="4" key="2">
    <citation type="submission" date="2025-08" db="UniProtKB">
        <authorList>
            <consortium name="Ensembl"/>
        </authorList>
    </citation>
    <scope>IDENTIFICATION</scope>
</reference>
<dbReference type="InterPro" id="IPR003597">
    <property type="entry name" value="Ig_C1-set"/>
</dbReference>
<dbReference type="SMART" id="SM00409">
    <property type="entry name" value="IG"/>
    <property type="match status" value="1"/>
</dbReference>
<feature type="domain" description="Ig-like" evidence="3">
    <location>
        <begin position="117"/>
        <end position="215"/>
    </location>
</feature>
<dbReference type="Pfam" id="PF07686">
    <property type="entry name" value="V-set"/>
    <property type="match status" value="1"/>
</dbReference>
<protein>
    <recommendedName>
        <fullName evidence="3">Ig-like domain-containing protein</fullName>
    </recommendedName>
</protein>
<dbReference type="Pfam" id="PF07654">
    <property type="entry name" value="C1-set"/>
    <property type="match status" value="1"/>
</dbReference>
<sequence length="285" mass="32942">MLFANFIFIEDGITVLQTPPLIFAKMGHTAVIRCEHNDNTYLHMYFYRQLQNEGIRLIVYSFQNFKDRLFLRKETKKNTLEFKSVDTSDSGIYFCAASLHSETISSDSYEAYFGDGTKLTVLVADKSNEFVTLVCLATDFYPDHIELTWEINKKKTTDKAKSDYRAVQSNNKTYSISSRLRVSRNVWCNADNVFTCVAKFYNDTDRVIYVTDHVSGKGKDFKINPIQFTVIMSVIVHIKQHKSIVYIYIYMLSNKRTTRRGATLGASPLTLRFDSREGVQWSVYT</sequence>